<evidence type="ECO:0000313" key="2">
    <source>
        <dbReference type="Proteomes" id="UP001324427"/>
    </source>
</evidence>
<gene>
    <name evidence="1" type="ORF">LTR36_002687</name>
</gene>
<protein>
    <submittedName>
        <fullName evidence="1">Uncharacterized protein</fullName>
    </submittedName>
</protein>
<accession>A0AAV9JL68</accession>
<dbReference type="AlphaFoldDB" id="A0AAV9JL68"/>
<name>A0AAV9JL68_9PEZI</name>
<keyword evidence="2" id="KW-1185">Reference proteome</keyword>
<dbReference type="Proteomes" id="UP001324427">
    <property type="component" value="Unassembled WGS sequence"/>
</dbReference>
<sequence>MTNQPIAGVPYPYARIALAAQRKAISTVIIYHSCDPPGTRYLRHYKKGKYTPSTGYDADYPTEHVQVPRRYGNREVVLRCARGQGCLECMLTEYESSDLSLSVAKAHGIRGAYIRPSPAAKTVQAKIKDGEERGKWMSLAPTPAELTSQALETPEFHPLAATGTFARVLKWLKDIPAEAELRSSAPLFARNPEAAATTETSLHVPGLGRRDTLGVGAEFFDPRIKVEPSHERKAQQVGKTVAHPQSTVTSGAYAASRGHQLDGGAAESSRLKTKYELPENSDSALHPQYLYAESPARAPVYTTAFTSVNPQFGVQLVRPYPEYSAPLAPAVPRLSEKRMMEDAGAVAQSRRKRARYGLGGMLYGS</sequence>
<comment type="caution">
    <text evidence="1">The sequence shown here is derived from an EMBL/GenBank/DDBJ whole genome shotgun (WGS) entry which is preliminary data.</text>
</comment>
<organism evidence="1 2">
    <name type="scientific">Oleoguttula mirabilis</name>
    <dbReference type="NCBI Taxonomy" id="1507867"/>
    <lineage>
        <taxon>Eukaryota</taxon>
        <taxon>Fungi</taxon>
        <taxon>Dikarya</taxon>
        <taxon>Ascomycota</taxon>
        <taxon>Pezizomycotina</taxon>
        <taxon>Dothideomycetes</taxon>
        <taxon>Dothideomycetidae</taxon>
        <taxon>Mycosphaerellales</taxon>
        <taxon>Teratosphaeriaceae</taxon>
        <taxon>Oleoguttula</taxon>
    </lineage>
</organism>
<proteinExistence type="predicted"/>
<dbReference type="EMBL" id="JAVFHQ010000018">
    <property type="protein sequence ID" value="KAK4545733.1"/>
    <property type="molecule type" value="Genomic_DNA"/>
</dbReference>
<reference evidence="1 2" key="1">
    <citation type="submission" date="2021-11" db="EMBL/GenBank/DDBJ databases">
        <title>Black yeast isolated from Biological Soil Crust.</title>
        <authorList>
            <person name="Kurbessoian T."/>
        </authorList>
    </citation>
    <scope>NUCLEOTIDE SEQUENCE [LARGE SCALE GENOMIC DNA]</scope>
    <source>
        <strain evidence="1 2">CCFEE 5522</strain>
    </source>
</reference>
<evidence type="ECO:0000313" key="1">
    <source>
        <dbReference type="EMBL" id="KAK4545733.1"/>
    </source>
</evidence>